<dbReference type="Gene3D" id="1.10.3660.10">
    <property type="entry name" value="6-phosphogluconate dehydrogenase C-terminal like domain"/>
    <property type="match status" value="1"/>
</dbReference>
<protein>
    <recommendedName>
        <fullName evidence="4">Prephenate dehydrogenase</fullName>
        <ecNumber evidence="3">1.3.1.12</ecNumber>
    </recommendedName>
</protein>
<sequence>MTMVVIGVGMVGTSIALAARRAGHRVHLRDRNTSHALVAAGLGAGSVDPVPPNEVDLVVVAVPPDHCARVIADSLLEHRSATVTDVASVKGALIGQLRALVDDEALRRYVGSHPMAGSHRSGPVSGDADLFVDRTWVLTPHRVNPDVDVARVRRLATESGAVVTDMDPYDHDRAVAAVSHLPHVASVLVADQMDDVPAEHLRLAGQGLRDVTRIAGSDPGLWVQILSANAAAVRPRLERLRTAVDALLAGFDDRERLVGALQAGVAGTARIPGKHGLADQVWSEVVVEIPDTPGALAKLFAEVGEAGINIEDMSIEHDQNRQVGHLALLVDSVHESELRDQLAEHGWTVRP</sequence>
<feature type="domain" description="ACT" evidence="11">
    <location>
        <begin position="284"/>
        <end position="351"/>
    </location>
</feature>
<dbReference type="Pfam" id="PF02153">
    <property type="entry name" value="PDH_N"/>
    <property type="match status" value="1"/>
</dbReference>
<keyword evidence="8" id="KW-0057">Aromatic amino acid biosynthesis</keyword>
<keyword evidence="7" id="KW-0520">NAD</keyword>
<evidence type="ECO:0000259" key="11">
    <source>
        <dbReference type="PROSITE" id="PS51671"/>
    </source>
</evidence>
<gene>
    <name evidence="12" type="ORF">IAA98_13140</name>
</gene>
<keyword evidence="8" id="KW-0028">Amino-acid biosynthesis</keyword>
<dbReference type="GO" id="GO:0008977">
    <property type="term" value="F:prephenate dehydrogenase (NAD+) activity"/>
    <property type="evidence" value="ECO:0007669"/>
    <property type="project" value="UniProtKB-EC"/>
</dbReference>
<dbReference type="GO" id="GO:0004665">
    <property type="term" value="F:prephenate dehydrogenase (NADP+) activity"/>
    <property type="evidence" value="ECO:0007669"/>
    <property type="project" value="InterPro"/>
</dbReference>
<name>A0A9D1GZ83_9ACTN</name>
<dbReference type="SUPFAM" id="SSF48179">
    <property type="entry name" value="6-phosphogluconate dehydrogenase C-terminal domain-like"/>
    <property type="match status" value="1"/>
</dbReference>
<dbReference type="PROSITE" id="PS51176">
    <property type="entry name" value="PDH_ADH"/>
    <property type="match status" value="1"/>
</dbReference>
<evidence type="ECO:0000256" key="3">
    <source>
        <dbReference type="ARBA" id="ARBA00012068"/>
    </source>
</evidence>
<dbReference type="InterPro" id="IPR036291">
    <property type="entry name" value="NAD(P)-bd_dom_sf"/>
</dbReference>
<dbReference type="PROSITE" id="PS51671">
    <property type="entry name" value="ACT"/>
    <property type="match status" value="1"/>
</dbReference>
<dbReference type="InterPro" id="IPR008927">
    <property type="entry name" value="6-PGluconate_DH-like_C_sf"/>
</dbReference>
<dbReference type="Pfam" id="PF20463">
    <property type="entry name" value="PDH_C"/>
    <property type="match status" value="1"/>
</dbReference>
<evidence type="ECO:0000256" key="7">
    <source>
        <dbReference type="ARBA" id="ARBA00023027"/>
    </source>
</evidence>
<dbReference type="Gene3D" id="3.40.50.720">
    <property type="entry name" value="NAD(P)-binding Rossmann-like Domain"/>
    <property type="match status" value="1"/>
</dbReference>
<dbReference type="InterPro" id="IPR050812">
    <property type="entry name" value="Preph/Arog_dehydrog"/>
</dbReference>
<dbReference type="InterPro" id="IPR046826">
    <property type="entry name" value="PDH_N"/>
</dbReference>
<accession>A0A9D1GZ83</accession>
<evidence type="ECO:0000256" key="9">
    <source>
        <dbReference type="ARBA" id="ARBA00049260"/>
    </source>
</evidence>
<feature type="domain" description="Prephenate/arogenate dehydrogenase" evidence="10">
    <location>
        <begin position="1"/>
        <end position="281"/>
    </location>
</feature>
<evidence type="ECO:0000256" key="6">
    <source>
        <dbReference type="ARBA" id="ARBA00023002"/>
    </source>
</evidence>
<dbReference type="InterPro" id="IPR045865">
    <property type="entry name" value="ACT-like_dom_sf"/>
</dbReference>
<dbReference type="Proteomes" id="UP000886842">
    <property type="component" value="Unassembled WGS sequence"/>
</dbReference>
<dbReference type="PANTHER" id="PTHR21363:SF0">
    <property type="entry name" value="PREPHENATE DEHYDROGENASE [NADP(+)]"/>
    <property type="match status" value="1"/>
</dbReference>
<comment type="similarity">
    <text evidence="2">Belongs to the prephenate/arogenate dehydrogenase family.</text>
</comment>
<reference evidence="12" key="2">
    <citation type="journal article" date="2021" name="PeerJ">
        <title>Extensive microbial diversity within the chicken gut microbiome revealed by metagenomics and culture.</title>
        <authorList>
            <person name="Gilroy R."/>
            <person name="Ravi A."/>
            <person name="Getino M."/>
            <person name="Pursley I."/>
            <person name="Horton D.L."/>
            <person name="Alikhan N.F."/>
            <person name="Baker D."/>
            <person name="Gharbi K."/>
            <person name="Hall N."/>
            <person name="Watson M."/>
            <person name="Adriaenssens E.M."/>
            <person name="Foster-Nyarko E."/>
            <person name="Jarju S."/>
            <person name="Secka A."/>
            <person name="Antonio M."/>
            <person name="Oren A."/>
            <person name="Chaudhuri R.R."/>
            <person name="La Ragione R."/>
            <person name="Hildebrand F."/>
            <person name="Pallen M.J."/>
        </authorList>
    </citation>
    <scope>NUCLEOTIDE SEQUENCE</scope>
    <source>
        <strain evidence="12">ChiGjej1B1-24693</strain>
    </source>
</reference>
<evidence type="ECO:0000256" key="8">
    <source>
        <dbReference type="ARBA" id="ARBA00023141"/>
    </source>
</evidence>
<comment type="pathway">
    <text evidence="1">Amino-acid biosynthesis; L-tyrosine biosynthesis; (4-hydroxyphenyl)pyruvate from prephenate (NAD(+) route): step 1/1.</text>
</comment>
<reference evidence="12" key="1">
    <citation type="submission" date="2020-10" db="EMBL/GenBank/DDBJ databases">
        <authorList>
            <person name="Gilroy R."/>
        </authorList>
    </citation>
    <scope>NUCLEOTIDE SEQUENCE</scope>
    <source>
        <strain evidence="12">ChiGjej1B1-24693</strain>
    </source>
</reference>
<keyword evidence="6 12" id="KW-0560">Oxidoreductase</keyword>
<evidence type="ECO:0000256" key="4">
    <source>
        <dbReference type="ARBA" id="ARBA00016891"/>
    </source>
</evidence>
<evidence type="ECO:0000256" key="5">
    <source>
        <dbReference type="ARBA" id="ARBA00022498"/>
    </source>
</evidence>
<dbReference type="EMBL" id="DVLP01000385">
    <property type="protein sequence ID" value="HIT76523.1"/>
    <property type="molecule type" value="Genomic_DNA"/>
</dbReference>
<dbReference type="AlphaFoldDB" id="A0A9D1GZ83"/>
<dbReference type="InterPro" id="IPR002912">
    <property type="entry name" value="ACT_dom"/>
</dbReference>
<dbReference type="NCBIfam" id="NF005111">
    <property type="entry name" value="PRK06545.2-3"/>
    <property type="match status" value="1"/>
</dbReference>
<dbReference type="Pfam" id="PF01842">
    <property type="entry name" value="ACT"/>
    <property type="match status" value="1"/>
</dbReference>
<comment type="caution">
    <text evidence="12">The sequence shown here is derived from an EMBL/GenBank/DDBJ whole genome shotgun (WGS) entry which is preliminary data.</text>
</comment>
<dbReference type="CDD" id="cd02116">
    <property type="entry name" value="ACT"/>
    <property type="match status" value="1"/>
</dbReference>
<comment type="catalytic activity">
    <reaction evidence="9">
        <text>prephenate + NAD(+) = 3-(4-hydroxyphenyl)pyruvate + CO2 + NADH</text>
        <dbReference type="Rhea" id="RHEA:13869"/>
        <dbReference type="ChEBI" id="CHEBI:16526"/>
        <dbReference type="ChEBI" id="CHEBI:29934"/>
        <dbReference type="ChEBI" id="CHEBI:36242"/>
        <dbReference type="ChEBI" id="CHEBI:57540"/>
        <dbReference type="ChEBI" id="CHEBI:57945"/>
        <dbReference type="EC" id="1.3.1.12"/>
    </reaction>
</comment>
<evidence type="ECO:0000256" key="2">
    <source>
        <dbReference type="ARBA" id="ARBA00007964"/>
    </source>
</evidence>
<dbReference type="PANTHER" id="PTHR21363">
    <property type="entry name" value="PREPHENATE DEHYDROGENASE"/>
    <property type="match status" value="1"/>
</dbReference>
<dbReference type="InterPro" id="IPR003099">
    <property type="entry name" value="Prephen_DH"/>
</dbReference>
<evidence type="ECO:0000313" key="12">
    <source>
        <dbReference type="EMBL" id="HIT76523.1"/>
    </source>
</evidence>
<evidence type="ECO:0000259" key="10">
    <source>
        <dbReference type="PROSITE" id="PS51176"/>
    </source>
</evidence>
<dbReference type="SUPFAM" id="SSF55021">
    <property type="entry name" value="ACT-like"/>
    <property type="match status" value="1"/>
</dbReference>
<organism evidence="12 13">
    <name type="scientific">Candidatus Avipropionibacterium avicola</name>
    <dbReference type="NCBI Taxonomy" id="2840701"/>
    <lineage>
        <taxon>Bacteria</taxon>
        <taxon>Bacillati</taxon>
        <taxon>Actinomycetota</taxon>
        <taxon>Actinomycetes</taxon>
        <taxon>Propionibacteriales</taxon>
        <taxon>Propionibacteriaceae</taxon>
        <taxon>Propionibacteriaceae incertae sedis</taxon>
        <taxon>Candidatus Avipropionibacterium</taxon>
    </lineage>
</organism>
<evidence type="ECO:0000256" key="1">
    <source>
        <dbReference type="ARBA" id="ARBA00005067"/>
    </source>
</evidence>
<evidence type="ECO:0000313" key="13">
    <source>
        <dbReference type="Proteomes" id="UP000886842"/>
    </source>
</evidence>
<dbReference type="Gene3D" id="3.30.70.260">
    <property type="match status" value="1"/>
</dbReference>
<dbReference type="EC" id="1.3.1.12" evidence="3"/>
<proteinExistence type="inferred from homology"/>
<dbReference type="GO" id="GO:0006571">
    <property type="term" value="P:tyrosine biosynthetic process"/>
    <property type="evidence" value="ECO:0007669"/>
    <property type="project" value="UniProtKB-KW"/>
</dbReference>
<dbReference type="SUPFAM" id="SSF51735">
    <property type="entry name" value="NAD(P)-binding Rossmann-fold domains"/>
    <property type="match status" value="1"/>
</dbReference>
<dbReference type="InterPro" id="IPR046825">
    <property type="entry name" value="PDH_C"/>
</dbReference>
<dbReference type="GO" id="GO:0070403">
    <property type="term" value="F:NAD+ binding"/>
    <property type="evidence" value="ECO:0007669"/>
    <property type="project" value="InterPro"/>
</dbReference>
<keyword evidence="5" id="KW-0827">Tyrosine biosynthesis</keyword>